<protein>
    <submittedName>
        <fullName evidence="5">Helix-turn-helix transcriptional regulator</fullName>
    </submittedName>
</protein>
<keyword evidence="2" id="KW-0804">Transcription</keyword>
<sequence length="301" mass="33519">MTRMATASASLPRVAPSEAQPLAIEDDLLLLRFESRGLCLSVPHARQSMGRTWLCLTFVQKGQLRHTDSRGRCWIFEAGQTIALLQRNCLHATRYQPGVGASGLHVLLGERTLRRYMGEQQALRLLACEGEAPLLQRITSRNAHSHALALATQLVQAHCSPLQIHLHVLNLLAMPLQNLTVPCTEAKPLLPGMSVQRLEQARQVMLDELDQPLTVQVLSRRVGLSVAKLKQGFHQLFNTTPYRMLLELRMQRAYALLQDGCQVAQVGYKVGYRHPSNFSAAFSDYFGIAPKQVGKGRAELT</sequence>
<organism evidence="5 7">
    <name type="scientific">Pseudomonas brassicae</name>
    <dbReference type="NCBI Taxonomy" id="2708063"/>
    <lineage>
        <taxon>Bacteria</taxon>
        <taxon>Pseudomonadati</taxon>
        <taxon>Pseudomonadota</taxon>
        <taxon>Gammaproteobacteria</taxon>
        <taxon>Pseudomonadales</taxon>
        <taxon>Pseudomonadaceae</taxon>
        <taxon>Pseudomonas</taxon>
    </lineage>
</organism>
<evidence type="ECO:0000259" key="3">
    <source>
        <dbReference type="PROSITE" id="PS01124"/>
    </source>
</evidence>
<accession>A0A6M0CVD4</accession>
<accession>A0A6B3P1J3</accession>
<feature type="domain" description="HTH araC/xylS-type" evidence="3">
    <location>
        <begin position="199"/>
        <end position="296"/>
    </location>
</feature>
<comment type="caution">
    <text evidence="5">The sequence shown here is derived from an EMBL/GenBank/DDBJ whole genome shotgun (WGS) entry which is preliminary data.</text>
</comment>
<dbReference type="InterPro" id="IPR053142">
    <property type="entry name" value="PchR_regulatory_protein"/>
</dbReference>
<dbReference type="Proteomes" id="UP000482634">
    <property type="component" value="Unassembled WGS sequence"/>
</dbReference>
<evidence type="ECO:0000313" key="6">
    <source>
        <dbReference type="Proteomes" id="UP000480410"/>
    </source>
</evidence>
<dbReference type="AlphaFoldDB" id="A0A6B3P1J3"/>
<keyword evidence="7" id="KW-1185">Reference proteome</keyword>
<dbReference type="PANTHER" id="PTHR47893">
    <property type="entry name" value="REGULATORY PROTEIN PCHR"/>
    <property type="match status" value="1"/>
</dbReference>
<dbReference type="GO" id="GO:0043565">
    <property type="term" value="F:sequence-specific DNA binding"/>
    <property type="evidence" value="ECO:0007669"/>
    <property type="project" value="InterPro"/>
</dbReference>
<dbReference type="PROSITE" id="PS01124">
    <property type="entry name" value="HTH_ARAC_FAMILY_2"/>
    <property type="match status" value="1"/>
</dbReference>
<dbReference type="PANTHER" id="PTHR47893:SF1">
    <property type="entry name" value="REGULATORY PROTEIN PCHR"/>
    <property type="match status" value="1"/>
</dbReference>
<name>A0A6B3P1J3_9PSED</name>
<evidence type="ECO:0000256" key="2">
    <source>
        <dbReference type="ARBA" id="ARBA00023163"/>
    </source>
</evidence>
<dbReference type="Pfam" id="PF12833">
    <property type="entry name" value="HTH_18"/>
    <property type="match status" value="1"/>
</dbReference>
<dbReference type="SMART" id="SM00342">
    <property type="entry name" value="HTH_ARAC"/>
    <property type="match status" value="1"/>
</dbReference>
<dbReference type="Proteomes" id="UP000480410">
    <property type="component" value="Unassembled WGS sequence"/>
</dbReference>
<reference evidence="6 7" key="1">
    <citation type="submission" date="2020-02" db="EMBL/GenBank/DDBJ databases">
        <title>Broccoli isolated Pseudomonas sp.</title>
        <authorList>
            <person name="Fujikawa T."/>
            <person name="Sawada H."/>
        </authorList>
    </citation>
    <scope>NUCLEOTIDE SEQUENCE [LARGE SCALE GENOMIC DNA]</scope>
    <source>
        <strain evidence="5 7">MAFF212427</strain>
        <strain evidence="4 6">MAFF212428</strain>
    </source>
</reference>
<proteinExistence type="predicted"/>
<evidence type="ECO:0000313" key="4">
    <source>
        <dbReference type="EMBL" id="NER59744.1"/>
    </source>
</evidence>
<dbReference type="InterPro" id="IPR009057">
    <property type="entry name" value="Homeodomain-like_sf"/>
</dbReference>
<dbReference type="GO" id="GO:0003700">
    <property type="term" value="F:DNA-binding transcription factor activity"/>
    <property type="evidence" value="ECO:0007669"/>
    <property type="project" value="InterPro"/>
</dbReference>
<evidence type="ECO:0000313" key="5">
    <source>
        <dbReference type="EMBL" id="NER65624.1"/>
    </source>
</evidence>
<dbReference type="InterPro" id="IPR018060">
    <property type="entry name" value="HTH_AraC"/>
</dbReference>
<dbReference type="EMBL" id="JAAHBU010000301">
    <property type="protein sequence ID" value="NER65624.1"/>
    <property type="molecule type" value="Genomic_DNA"/>
</dbReference>
<evidence type="ECO:0000256" key="1">
    <source>
        <dbReference type="ARBA" id="ARBA00023015"/>
    </source>
</evidence>
<dbReference type="EMBL" id="JAAHBV010000117">
    <property type="protein sequence ID" value="NER59744.1"/>
    <property type="molecule type" value="Genomic_DNA"/>
</dbReference>
<gene>
    <name evidence="4" type="ORF">G3435_06595</name>
    <name evidence="5" type="ORF">G3436_19355</name>
</gene>
<evidence type="ECO:0000313" key="7">
    <source>
        <dbReference type="Proteomes" id="UP000482634"/>
    </source>
</evidence>
<dbReference type="SUPFAM" id="SSF46689">
    <property type="entry name" value="Homeodomain-like"/>
    <property type="match status" value="2"/>
</dbReference>
<keyword evidence="1" id="KW-0805">Transcription regulation</keyword>
<dbReference type="Gene3D" id="1.10.10.60">
    <property type="entry name" value="Homeodomain-like"/>
    <property type="match status" value="1"/>
</dbReference>